<feature type="binding site" evidence="2">
    <location>
        <position position="164"/>
    </location>
    <ligand>
        <name>Mg(2+)</name>
        <dbReference type="ChEBI" id="CHEBI:18420"/>
        <label>1</label>
        <note>catalytic</note>
    </ligand>
</feature>
<dbReference type="Gene3D" id="3.30.540.10">
    <property type="entry name" value="Fructose-1,6-Bisphosphatase, subunit A, domain 1"/>
    <property type="match status" value="1"/>
</dbReference>
<proteinExistence type="inferred from homology"/>
<dbReference type="Proteomes" id="UP000078343">
    <property type="component" value="Unassembled WGS sequence"/>
</dbReference>
<dbReference type="InterPro" id="IPR000760">
    <property type="entry name" value="Inositol_monophosphatase-like"/>
</dbReference>
<dbReference type="CDD" id="cd01637">
    <property type="entry name" value="IMPase_like"/>
    <property type="match status" value="1"/>
</dbReference>
<dbReference type="SUPFAM" id="SSF56655">
    <property type="entry name" value="Carbohydrate phosphatase"/>
    <property type="match status" value="1"/>
</dbReference>
<keyword evidence="4" id="KW-1185">Reference proteome</keyword>
<feature type="binding site" evidence="2">
    <location>
        <position position="33"/>
    </location>
    <ligand>
        <name>Mg(2+)</name>
        <dbReference type="ChEBI" id="CHEBI:18420"/>
        <label>1</label>
        <note>catalytic</note>
    </ligand>
</feature>
<comment type="cofactor">
    <cofactor evidence="2">
        <name>Mg(2+)</name>
        <dbReference type="ChEBI" id="CHEBI:18420"/>
    </cofactor>
</comment>
<protein>
    <submittedName>
        <fullName evidence="3">Uncharacterized protein</fullName>
    </submittedName>
</protein>
<dbReference type="RefSeq" id="XP_018687564.1">
    <property type="nucleotide sequence ID" value="XM_018843237.1"/>
</dbReference>
<reference evidence="3 4" key="1">
    <citation type="submission" date="2016-04" db="EMBL/GenBank/DDBJ databases">
        <title>Draft genome of Fonsecaea erecta CBS 125763.</title>
        <authorList>
            <person name="Weiss V.A."/>
            <person name="Vicente V.A."/>
            <person name="Raittz R.T."/>
            <person name="Moreno L.F."/>
            <person name="De Souza E.M."/>
            <person name="Pedrosa F.O."/>
            <person name="Steffens M.B."/>
            <person name="Faoro H."/>
            <person name="Tadra-Sfeir M.Z."/>
            <person name="Najafzadeh M.J."/>
            <person name="Felipe M.S."/>
            <person name="Teixeira M."/>
            <person name="Sun J."/>
            <person name="Xi L."/>
            <person name="Gomes R."/>
            <person name="De Azevedo C.M."/>
            <person name="Salgado C.G."/>
            <person name="Da Silva M.B."/>
            <person name="Nascimento M.F."/>
            <person name="Queiroz-Telles F."/>
            <person name="Attili D.S."/>
            <person name="Gorbushina A."/>
        </authorList>
    </citation>
    <scope>NUCLEOTIDE SEQUENCE [LARGE SCALE GENOMIC DNA]</scope>
    <source>
        <strain evidence="3 4">CBS 125763</strain>
    </source>
</reference>
<dbReference type="AlphaFoldDB" id="A0A178Z389"/>
<feature type="binding site" evidence="2">
    <location>
        <position position="163"/>
    </location>
    <ligand>
        <name>Mg(2+)</name>
        <dbReference type="ChEBI" id="CHEBI:18420"/>
        <label>1</label>
        <note>catalytic</note>
    </ligand>
</feature>
<gene>
    <name evidence="3" type="ORF">AYL99_11732</name>
</gene>
<comment type="similarity">
    <text evidence="1">Belongs to the inositol monophosphatase superfamily.</text>
</comment>
<evidence type="ECO:0000256" key="2">
    <source>
        <dbReference type="PIRSR" id="PIRSR600760-2"/>
    </source>
</evidence>
<dbReference type="STRING" id="1367422.A0A178Z389"/>
<dbReference type="Pfam" id="PF00459">
    <property type="entry name" value="Inositol_P"/>
    <property type="match status" value="1"/>
</dbReference>
<feature type="binding site" evidence="2">
    <location>
        <position position="283"/>
    </location>
    <ligand>
        <name>Mg(2+)</name>
        <dbReference type="ChEBI" id="CHEBI:18420"/>
        <label>1</label>
        <note>catalytic</note>
    </ligand>
</feature>
<dbReference type="GeneID" id="30015900"/>
<evidence type="ECO:0000256" key="1">
    <source>
        <dbReference type="ARBA" id="ARBA00009759"/>
    </source>
</evidence>
<organism evidence="3 4">
    <name type="scientific">Fonsecaea erecta</name>
    <dbReference type="NCBI Taxonomy" id="1367422"/>
    <lineage>
        <taxon>Eukaryota</taxon>
        <taxon>Fungi</taxon>
        <taxon>Dikarya</taxon>
        <taxon>Ascomycota</taxon>
        <taxon>Pezizomycotina</taxon>
        <taxon>Eurotiomycetes</taxon>
        <taxon>Chaetothyriomycetidae</taxon>
        <taxon>Chaetothyriales</taxon>
        <taxon>Herpotrichiellaceae</taxon>
        <taxon>Fonsecaea</taxon>
    </lineage>
</organism>
<keyword evidence="2" id="KW-0460">Magnesium</keyword>
<comment type="caution">
    <text evidence="3">The sequence shown here is derived from an EMBL/GenBank/DDBJ whole genome shotgun (WGS) entry which is preliminary data.</text>
</comment>
<name>A0A178Z389_9EURO</name>
<dbReference type="EMBL" id="LVYI01000015">
    <property type="protein sequence ID" value="OAP54197.1"/>
    <property type="molecule type" value="Genomic_DNA"/>
</dbReference>
<evidence type="ECO:0000313" key="4">
    <source>
        <dbReference type="Proteomes" id="UP000078343"/>
    </source>
</evidence>
<dbReference type="GO" id="GO:0046872">
    <property type="term" value="F:metal ion binding"/>
    <property type="evidence" value="ECO:0007669"/>
    <property type="project" value="UniProtKB-KW"/>
</dbReference>
<keyword evidence="2" id="KW-0479">Metal-binding</keyword>
<evidence type="ECO:0000313" key="3">
    <source>
        <dbReference type="EMBL" id="OAP54197.1"/>
    </source>
</evidence>
<dbReference type="OrthoDB" id="3064516at2759"/>
<accession>A0A178Z389</accession>
<sequence>MKACVPVQVQAALDLLSTTVSPSDTALLFVVGEEKGGDGMRHFSSSQVYNHMRNNYKVILFGDPTKGKLSPGRTCIRIDSSMATSIDRTLLEGIAFDAATECLRYIDSVTAGNEGPEGVADVASRIVRTHITDRLRCLFPTDDVLDALITKGTSGRTWVMKPIDAANQFVQGYRHWAISFGLFDGTRPLFGVIYMPGQGKMVSGGVHWPPTLNGHPMQKLSIPTVKRISFAVSWDMKRSDPAFLQLAQHNARFRYREDPVLALITVMSGQFEGYINDSIAVKDLIGPLAILSALGVAYDIAPASGHGGKGVRVHIGWPNRGPVRGVGDDQNCLALLLNEPREWKIACRGGPGM</sequence>